<feature type="compositionally biased region" description="Basic residues" evidence="1">
    <location>
        <begin position="44"/>
        <end position="58"/>
    </location>
</feature>
<proteinExistence type="predicted"/>
<dbReference type="OrthoDB" id="425619at2759"/>
<reference evidence="3" key="1">
    <citation type="submission" date="2020-01" db="EMBL/GenBank/DDBJ databases">
        <title>Draft genome sequence of the Termite Coptotermes fromosanus.</title>
        <authorList>
            <person name="Itakura S."/>
            <person name="Yosikawa Y."/>
            <person name="Umezawa K."/>
        </authorList>
    </citation>
    <scope>NUCLEOTIDE SEQUENCE [LARGE SCALE GENOMIC DNA]</scope>
</reference>
<evidence type="ECO:0000256" key="1">
    <source>
        <dbReference type="SAM" id="MobiDB-lite"/>
    </source>
</evidence>
<comment type="caution">
    <text evidence="2">The sequence shown here is derived from an EMBL/GenBank/DDBJ whole genome shotgun (WGS) entry which is preliminary data.</text>
</comment>
<evidence type="ECO:0000313" key="2">
    <source>
        <dbReference type="EMBL" id="GFG31595.1"/>
    </source>
</evidence>
<feature type="region of interest" description="Disordered" evidence="1">
    <location>
        <begin position="41"/>
        <end position="68"/>
    </location>
</feature>
<dbReference type="InParanoid" id="A0A6L2PM45"/>
<name>A0A6L2PM45_COPFO</name>
<dbReference type="AlphaFoldDB" id="A0A6L2PM45"/>
<protein>
    <submittedName>
        <fullName evidence="2">Uncharacterized protein</fullName>
    </submittedName>
</protein>
<organism evidence="2 3">
    <name type="scientific">Coptotermes formosanus</name>
    <name type="common">Formosan subterranean termite</name>
    <dbReference type="NCBI Taxonomy" id="36987"/>
    <lineage>
        <taxon>Eukaryota</taxon>
        <taxon>Metazoa</taxon>
        <taxon>Ecdysozoa</taxon>
        <taxon>Arthropoda</taxon>
        <taxon>Hexapoda</taxon>
        <taxon>Insecta</taxon>
        <taxon>Pterygota</taxon>
        <taxon>Neoptera</taxon>
        <taxon>Polyneoptera</taxon>
        <taxon>Dictyoptera</taxon>
        <taxon>Blattodea</taxon>
        <taxon>Blattoidea</taxon>
        <taxon>Termitoidae</taxon>
        <taxon>Rhinotermitidae</taxon>
        <taxon>Coptotermes</taxon>
    </lineage>
</organism>
<gene>
    <name evidence="2" type="ORF">Cfor_06952</name>
</gene>
<dbReference type="Proteomes" id="UP000502823">
    <property type="component" value="Unassembled WGS sequence"/>
</dbReference>
<sequence>MGRAFSPYRAVKFLPEEPEDTSLSEDLQTKIAKAYEKMKEKINTRNKKKRKDNRHWKPKLNDKALLRAQPVPDATAGVTAKFLRPYEGTYVVTKVTPRSTFELSEENGHFRGKFNKKLLKEHKKAARGDEITN</sequence>
<dbReference type="EMBL" id="BLKM01000322">
    <property type="protein sequence ID" value="GFG31595.1"/>
    <property type="molecule type" value="Genomic_DNA"/>
</dbReference>
<evidence type="ECO:0000313" key="3">
    <source>
        <dbReference type="Proteomes" id="UP000502823"/>
    </source>
</evidence>
<accession>A0A6L2PM45</accession>
<keyword evidence="3" id="KW-1185">Reference proteome</keyword>